<dbReference type="SUPFAM" id="SSF53756">
    <property type="entry name" value="UDP-Glycosyltransferase/glycogen phosphorylase"/>
    <property type="match status" value="1"/>
</dbReference>
<sequence length="522" mass="60424">MKIWNPLKWVVLILLHFSARESESAKILAIFPYPGPSQYLVVQPYLKALAARGHELTVISAFPQKKPLENYRDIEVPEVLKYVGDIFDYIDMEISKFQEIVGFSFYYISVVKDVLGNEQVQNLLKSPQEHFDLVIVETLQTDALFGFADHFQAPLIGFSSYGTDPYIDALVDNISPMAYSPLHTDPSTERMDFSQRLRNMWHNLLMMGHRVFMMNPMQDRLYREYFPKHTKTLEEMRQNISLILLNQHFSLSFARPYVANMIEVGGFHLQHKPQPLPQDVEEFIASSSQEVIYFSMGSNIKSENFPLPIRKLLLNVFSQLPYKILWKFENPSLLADKPSNVFISKWFPQGDILAHPKVKLFITHGGLLSFIESIYHGKPVLGIPIFFDQIMNVLRAEQYGFGLSLIYRQLNESSLLAAVTELMENPHYGERAQEISKRYRDQPIDPMEKAIYWTEYVIRHRGAGFLRSPAQYLNFWQKSSWDCAAVIGGAFVMGFVVFAYIFVQITKCVVRLISSKKKKFYC</sequence>
<keyword evidence="5" id="KW-1133">Transmembrane helix</keyword>
<dbReference type="InterPro" id="IPR035595">
    <property type="entry name" value="UDP_glycos_trans_CS"/>
</dbReference>
<dbReference type="GO" id="GO:0015020">
    <property type="term" value="F:glucuronosyltransferase activity"/>
    <property type="evidence" value="ECO:0007669"/>
    <property type="project" value="UniProtKB-EC"/>
</dbReference>
<dbReference type="PROSITE" id="PS00375">
    <property type="entry name" value="UDPGT"/>
    <property type="match status" value="1"/>
</dbReference>
<comment type="subcellular location">
    <subcellularLocation>
        <location evidence="5">Membrane</location>
        <topology evidence="5">Single-pass membrane protein</topology>
    </subcellularLocation>
</comment>
<comment type="catalytic activity">
    <reaction evidence="5">
        <text>glucuronate acceptor + UDP-alpha-D-glucuronate = acceptor beta-D-glucuronoside + UDP + H(+)</text>
        <dbReference type="Rhea" id="RHEA:21032"/>
        <dbReference type="ChEBI" id="CHEBI:15378"/>
        <dbReference type="ChEBI" id="CHEBI:58052"/>
        <dbReference type="ChEBI" id="CHEBI:58223"/>
        <dbReference type="ChEBI" id="CHEBI:132367"/>
        <dbReference type="ChEBI" id="CHEBI:132368"/>
        <dbReference type="EC" id="2.4.1.17"/>
    </reaction>
</comment>
<dbReference type="AlphaFoldDB" id="A0A1I8PV86"/>
<dbReference type="Proteomes" id="UP000095300">
    <property type="component" value="Unassembled WGS sequence"/>
</dbReference>
<keyword evidence="2 4" id="KW-0328">Glycosyltransferase</keyword>
<keyword evidence="5" id="KW-0472">Membrane</keyword>
<keyword evidence="5" id="KW-0812">Transmembrane</keyword>
<evidence type="ECO:0000313" key="7">
    <source>
        <dbReference type="Proteomes" id="UP000095300"/>
    </source>
</evidence>
<evidence type="ECO:0000313" key="6">
    <source>
        <dbReference type="EnsemblMetazoa" id="SCAU011439-PA"/>
    </source>
</evidence>
<dbReference type="FunFam" id="3.40.50.2000:FF:000021">
    <property type="entry name" value="UDP-glucuronosyltransferase"/>
    <property type="match status" value="1"/>
</dbReference>
<proteinExistence type="inferred from homology"/>
<dbReference type="Pfam" id="PF00201">
    <property type="entry name" value="UDPGT"/>
    <property type="match status" value="1"/>
</dbReference>
<dbReference type="CDD" id="cd03784">
    <property type="entry name" value="GT1_Gtf-like"/>
    <property type="match status" value="1"/>
</dbReference>
<keyword evidence="5" id="KW-0732">Signal</keyword>
<dbReference type="VEuPathDB" id="VectorBase:SCAU011439"/>
<gene>
    <name evidence="6" type="primary">106088252</name>
</gene>
<dbReference type="Gene3D" id="3.40.50.2000">
    <property type="entry name" value="Glycogen Phosphorylase B"/>
    <property type="match status" value="1"/>
</dbReference>
<feature type="signal peptide" evidence="5">
    <location>
        <begin position="1"/>
        <end position="24"/>
    </location>
</feature>
<dbReference type="PANTHER" id="PTHR48043:SF159">
    <property type="entry name" value="EG:EG0003.4 PROTEIN-RELATED"/>
    <property type="match status" value="1"/>
</dbReference>
<dbReference type="GO" id="GO:0016020">
    <property type="term" value="C:membrane"/>
    <property type="evidence" value="ECO:0007669"/>
    <property type="project" value="UniProtKB-SubCell"/>
</dbReference>
<keyword evidence="3 4" id="KW-0808">Transferase</keyword>
<comment type="similarity">
    <text evidence="1 4">Belongs to the UDP-glycosyltransferase family.</text>
</comment>
<protein>
    <recommendedName>
        <fullName evidence="5">UDP-glucuronosyltransferase</fullName>
        <ecNumber evidence="5">2.4.1.17</ecNumber>
    </recommendedName>
</protein>
<keyword evidence="7" id="KW-1185">Reference proteome</keyword>
<evidence type="ECO:0000256" key="1">
    <source>
        <dbReference type="ARBA" id="ARBA00009995"/>
    </source>
</evidence>
<dbReference type="EC" id="2.4.1.17" evidence="5"/>
<dbReference type="OrthoDB" id="5835829at2759"/>
<feature type="transmembrane region" description="Helical" evidence="5">
    <location>
        <begin position="484"/>
        <end position="510"/>
    </location>
</feature>
<accession>A0A1I8PV86</accession>
<evidence type="ECO:0000256" key="3">
    <source>
        <dbReference type="ARBA" id="ARBA00022679"/>
    </source>
</evidence>
<dbReference type="InterPro" id="IPR002213">
    <property type="entry name" value="UDP_glucos_trans"/>
</dbReference>
<dbReference type="EnsemblMetazoa" id="SCAU011439-RA">
    <property type="protein sequence ID" value="SCAU011439-PA"/>
    <property type="gene ID" value="SCAU011439"/>
</dbReference>
<evidence type="ECO:0000256" key="5">
    <source>
        <dbReference type="RuleBase" id="RU362059"/>
    </source>
</evidence>
<dbReference type="PANTHER" id="PTHR48043">
    <property type="entry name" value="EG:EG0003.4 PROTEIN-RELATED"/>
    <property type="match status" value="1"/>
</dbReference>
<feature type="chain" id="PRO_5009030366" description="UDP-glucuronosyltransferase" evidence="5">
    <location>
        <begin position="25"/>
        <end position="522"/>
    </location>
</feature>
<name>A0A1I8PV86_STOCA</name>
<evidence type="ECO:0000256" key="4">
    <source>
        <dbReference type="RuleBase" id="RU003718"/>
    </source>
</evidence>
<reference evidence="6" key="1">
    <citation type="submission" date="2020-05" db="UniProtKB">
        <authorList>
            <consortium name="EnsemblMetazoa"/>
        </authorList>
    </citation>
    <scope>IDENTIFICATION</scope>
    <source>
        <strain evidence="6">USDA</strain>
    </source>
</reference>
<dbReference type="InterPro" id="IPR050271">
    <property type="entry name" value="UDP-glycosyltransferase"/>
</dbReference>
<organism evidence="6 7">
    <name type="scientific">Stomoxys calcitrans</name>
    <name type="common">Stable fly</name>
    <name type="synonym">Conops calcitrans</name>
    <dbReference type="NCBI Taxonomy" id="35570"/>
    <lineage>
        <taxon>Eukaryota</taxon>
        <taxon>Metazoa</taxon>
        <taxon>Ecdysozoa</taxon>
        <taxon>Arthropoda</taxon>
        <taxon>Hexapoda</taxon>
        <taxon>Insecta</taxon>
        <taxon>Pterygota</taxon>
        <taxon>Neoptera</taxon>
        <taxon>Endopterygota</taxon>
        <taxon>Diptera</taxon>
        <taxon>Brachycera</taxon>
        <taxon>Muscomorpha</taxon>
        <taxon>Muscoidea</taxon>
        <taxon>Muscidae</taxon>
        <taxon>Stomoxys</taxon>
    </lineage>
</organism>
<evidence type="ECO:0000256" key="2">
    <source>
        <dbReference type="ARBA" id="ARBA00022676"/>
    </source>
</evidence>